<keyword evidence="3" id="KW-1185">Reference proteome</keyword>
<evidence type="ECO:0000313" key="3">
    <source>
        <dbReference type="Proteomes" id="UP000198878"/>
    </source>
</evidence>
<gene>
    <name evidence="2" type="ORF">SAMN05421837_104287</name>
</gene>
<reference evidence="3" key="1">
    <citation type="submission" date="2016-10" db="EMBL/GenBank/DDBJ databases">
        <authorList>
            <person name="Varghese N."/>
            <person name="Submissions S."/>
        </authorList>
    </citation>
    <scope>NUCLEOTIDE SEQUENCE [LARGE SCALE GENOMIC DNA]</scope>
    <source>
        <strain evidence="3">DSM 44654</strain>
    </source>
</reference>
<feature type="signal peptide" evidence="1">
    <location>
        <begin position="1"/>
        <end position="25"/>
    </location>
</feature>
<accession>A0A1H5QU29</accession>
<organism evidence="2 3">
    <name type="scientific">Amycolatopsis pretoriensis</name>
    <dbReference type="NCBI Taxonomy" id="218821"/>
    <lineage>
        <taxon>Bacteria</taxon>
        <taxon>Bacillati</taxon>
        <taxon>Actinomycetota</taxon>
        <taxon>Actinomycetes</taxon>
        <taxon>Pseudonocardiales</taxon>
        <taxon>Pseudonocardiaceae</taxon>
        <taxon>Amycolatopsis</taxon>
    </lineage>
</organism>
<sequence>MTAASTVRSRTLRITGGVLATAALAGCSAGTEGTPYPVETAATAASQSAKAAQLPQRPADLPLQGVNLCELFPQVQLDALKITSTPREGPSSDGPTCVFDADGAEPVHAYHVRAVTADLGEWITGARKKNSMTTEPKTIGGYPALTNYRAAGDPADCEALVGVARGQTMAVQTFAITRGQLTQPQLCEMSVHAADIALQSLKARN</sequence>
<name>A0A1H5QU29_9PSEU</name>
<proteinExistence type="predicted"/>
<feature type="chain" id="PRO_5039606144" description="DUF3558 domain-containing protein" evidence="1">
    <location>
        <begin position="26"/>
        <end position="205"/>
    </location>
</feature>
<evidence type="ECO:0000256" key="1">
    <source>
        <dbReference type="SAM" id="SignalP"/>
    </source>
</evidence>
<keyword evidence="1" id="KW-0732">Signal</keyword>
<dbReference type="STRING" id="218821.SAMN05421837_104287"/>
<dbReference type="Pfam" id="PF12079">
    <property type="entry name" value="DUF3558"/>
    <property type="match status" value="1"/>
</dbReference>
<dbReference type="Proteomes" id="UP000198878">
    <property type="component" value="Unassembled WGS sequence"/>
</dbReference>
<dbReference type="AlphaFoldDB" id="A0A1H5QU29"/>
<dbReference type="InterPro" id="IPR024520">
    <property type="entry name" value="DUF3558"/>
</dbReference>
<evidence type="ECO:0000313" key="2">
    <source>
        <dbReference type="EMBL" id="SEF28717.1"/>
    </source>
</evidence>
<dbReference type="EMBL" id="FNUJ01000004">
    <property type="protein sequence ID" value="SEF28717.1"/>
    <property type="molecule type" value="Genomic_DNA"/>
</dbReference>
<protein>
    <recommendedName>
        <fullName evidence="4">DUF3558 domain-containing protein</fullName>
    </recommendedName>
</protein>
<evidence type="ECO:0008006" key="4">
    <source>
        <dbReference type="Google" id="ProtNLM"/>
    </source>
</evidence>